<evidence type="ECO:0000313" key="2">
    <source>
        <dbReference type="Proteomes" id="UP000265431"/>
    </source>
</evidence>
<reference evidence="1 2" key="1">
    <citation type="submission" date="2018-08" db="EMBL/GenBank/DDBJ databases">
        <title>Henriciella mobilis sp. nov., isolated from seawater.</title>
        <authorList>
            <person name="Cheng H."/>
            <person name="Wu Y.-H."/>
            <person name="Xu X.-W."/>
            <person name="Guo L.-L."/>
        </authorList>
    </citation>
    <scope>NUCLEOTIDE SEQUENCE [LARGE SCALE GENOMIC DNA]</scope>
    <source>
        <strain evidence="1 2">CCUG66934</strain>
    </source>
</reference>
<keyword evidence="2" id="KW-1185">Reference proteome</keyword>
<dbReference type="PANTHER" id="PTHR37489">
    <property type="entry name" value="DUF3500 DOMAIN-CONTAINING PROTEIN"/>
    <property type="match status" value="1"/>
</dbReference>
<gene>
    <name evidence="1" type="ORF">D1224_16280</name>
</gene>
<dbReference type="AlphaFoldDB" id="A0A399QT01"/>
<dbReference type="Proteomes" id="UP000265431">
    <property type="component" value="Unassembled WGS sequence"/>
</dbReference>
<protein>
    <submittedName>
        <fullName evidence="1">DUF3500 domain-containing protein</fullName>
    </submittedName>
</protein>
<sequence>MLSGLSKPSRGTETMKRFAIGLAATFLAGASHSTSPAYSHGASVEKLEASRVAAMRQATSAFLKTLESEQREAVVAALDDKDVRTNWSNLPVSMAPRSGLAVSDMNAEQRRALHAMMAAAFSSQGYLKTTTIMWHEDVLNDSFTAFIASMRDDDPRKPEAFAFAENYDSEKFFVSVFGDMNDDNWGWMVSGHHYAANFTVADGRIAFTPLFLGASPQIVQKGRYAGWRILQHEADRAFALLASLSPTQLEDAIISEEVDDEVFMGKGREMAFGQPAGLRASDLDPVQESLLDALIDEYLDDASHEASARQRSAIEADGPETLHFEWWGPTDDPAARYMYRVRGPSILIDYVRERSADGGFNHVHSIVRDPSNDYGSKWLELHYEEAHQD</sequence>
<dbReference type="EMBL" id="QWGB01000014">
    <property type="protein sequence ID" value="RIJ20657.1"/>
    <property type="molecule type" value="Genomic_DNA"/>
</dbReference>
<comment type="caution">
    <text evidence="1">The sequence shown here is derived from an EMBL/GenBank/DDBJ whole genome shotgun (WGS) entry which is preliminary data.</text>
</comment>
<dbReference type="Pfam" id="PF12006">
    <property type="entry name" value="DUF3500"/>
    <property type="match status" value="1"/>
</dbReference>
<name>A0A399QT01_9PROT</name>
<accession>A0A399QT01</accession>
<proteinExistence type="predicted"/>
<dbReference type="InterPro" id="IPR021889">
    <property type="entry name" value="DUF3500"/>
</dbReference>
<dbReference type="OrthoDB" id="581140at2"/>
<dbReference type="PANTHER" id="PTHR37489:SF1">
    <property type="entry name" value="DUF3500 DOMAIN-CONTAINING PROTEIN"/>
    <property type="match status" value="1"/>
</dbReference>
<evidence type="ECO:0000313" key="1">
    <source>
        <dbReference type="EMBL" id="RIJ20657.1"/>
    </source>
</evidence>
<organism evidence="1 2">
    <name type="scientific">Henriciella barbarensis</name>
    <dbReference type="NCBI Taxonomy" id="86342"/>
    <lineage>
        <taxon>Bacteria</taxon>
        <taxon>Pseudomonadati</taxon>
        <taxon>Pseudomonadota</taxon>
        <taxon>Alphaproteobacteria</taxon>
        <taxon>Hyphomonadales</taxon>
        <taxon>Hyphomonadaceae</taxon>
        <taxon>Henriciella</taxon>
    </lineage>
</organism>